<feature type="domain" description="Zinc finger DksA/TraR C4-type" evidence="6">
    <location>
        <begin position="76"/>
        <end position="107"/>
    </location>
</feature>
<dbReference type="SUPFAM" id="SSF57716">
    <property type="entry name" value="Glucocorticoid receptor-like (DNA-binding domain)"/>
    <property type="match status" value="1"/>
</dbReference>
<evidence type="ECO:0000256" key="3">
    <source>
        <dbReference type="ARBA" id="ARBA00022833"/>
    </source>
</evidence>
<proteinExistence type="predicted"/>
<keyword evidence="2" id="KW-0863">Zinc-finger</keyword>
<dbReference type="Gene3D" id="1.20.120.910">
    <property type="entry name" value="DksA, coiled-coil domain"/>
    <property type="match status" value="1"/>
</dbReference>
<gene>
    <name evidence="7" type="ORF">GCM10010249_19630</name>
</gene>
<evidence type="ECO:0000313" key="8">
    <source>
        <dbReference type="Proteomes" id="UP000654123"/>
    </source>
</evidence>
<keyword evidence="8" id="KW-1185">Reference proteome</keyword>
<evidence type="ECO:0000256" key="1">
    <source>
        <dbReference type="ARBA" id="ARBA00022723"/>
    </source>
</evidence>
<name>A0A918B1V3_9ACTN</name>
<evidence type="ECO:0000256" key="5">
    <source>
        <dbReference type="SAM" id="MobiDB-lite"/>
    </source>
</evidence>
<dbReference type="Proteomes" id="UP000654123">
    <property type="component" value="Unassembled WGS sequence"/>
</dbReference>
<feature type="compositionally biased region" description="Basic and acidic residues" evidence="5">
    <location>
        <begin position="15"/>
        <end position="30"/>
    </location>
</feature>
<dbReference type="PANTHER" id="PTHR33823">
    <property type="entry name" value="RNA POLYMERASE-BINDING TRANSCRIPTION FACTOR DKSA-RELATED"/>
    <property type="match status" value="1"/>
</dbReference>
<evidence type="ECO:0000256" key="4">
    <source>
        <dbReference type="PROSITE-ProRule" id="PRU00510"/>
    </source>
</evidence>
<dbReference type="InterPro" id="IPR000962">
    <property type="entry name" value="Znf_DskA_TraR"/>
</dbReference>
<dbReference type="EMBL" id="BMSV01000003">
    <property type="protein sequence ID" value="GGQ01348.1"/>
    <property type="molecule type" value="Genomic_DNA"/>
</dbReference>
<dbReference type="RefSeq" id="WP_189531923.1">
    <property type="nucleotide sequence ID" value="NZ_BMSV01000003.1"/>
</dbReference>
<accession>A0A918B1V3</accession>
<organism evidence="7 8">
    <name type="scientific">Streptomyces roseolilacinus</name>
    <dbReference type="NCBI Taxonomy" id="66904"/>
    <lineage>
        <taxon>Bacteria</taxon>
        <taxon>Bacillati</taxon>
        <taxon>Actinomycetota</taxon>
        <taxon>Actinomycetes</taxon>
        <taxon>Kitasatosporales</taxon>
        <taxon>Streptomycetaceae</taxon>
        <taxon>Streptomyces</taxon>
    </lineage>
</organism>
<dbReference type="AlphaFoldDB" id="A0A918B1V3"/>
<dbReference type="GO" id="GO:0008270">
    <property type="term" value="F:zinc ion binding"/>
    <property type="evidence" value="ECO:0007669"/>
    <property type="project" value="UniProtKB-KW"/>
</dbReference>
<reference evidence="7" key="1">
    <citation type="journal article" date="2014" name="Int. J. Syst. Evol. Microbiol.">
        <title>Complete genome sequence of Corynebacterium casei LMG S-19264T (=DSM 44701T), isolated from a smear-ripened cheese.</title>
        <authorList>
            <consortium name="US DOE Joint Genome Institute (JGI-PGF)"/>
            <person name="Walter F."/>
            <person name="Albersmeier A."/>
            <person name="Kalinowski J."/>
            <person name="Ruckert C."/>
        </authorList>
    </citation>
    <scope>NUCLEOTIDE SEQUENCE</scope>
    <source>
        <strain evidence="7">JCM 4335</strain>
    </source>
</reference>
<sequence>MTLGSAASPAVPGRLTDHEARQRLEHERESRLTQLKAIEAAGAGQQAADDLLAAQRASTRRVLKEIDAAFERLADGTYGRCQDCGEAVPAERLEILPYTRHCVGCRRGTA</sequence>
<evidence type="ECO:0000259" key="6">
    <source>
        <dbReference type="Pfam" id="PF01258"/>
    </source>
</evidence>
<feature type="zinc finger region" description="dksA C4-type" evidence="4">
    <location>
        <begin position="81"/>
        <end position="105"/>
    </location>
</feature>
<dbReference type="Pfam" id="PF01258">
    <property type="entry name" value="zf-dskA_traR"/>
    <property type="match status" value="1"/>
</dbReference>
<dbReference type="PANTHER" id="PTHR33823:SF4">
    <property type="entry name" value="GENERAL STRESS PROTEIN 16O"/>
    <property type="match status" value="1"/>
</dbReference>
<reference evidence="7" key="2">
    <citation type="submission" date="2020-09" db="EMBL/GenBank/DDBJ databases">
        <authorList>
            <person name="Sun Q."/>
            <person name="Ohkuma M."/>
        </authorList>
    </citation>
    <scope>NUCLEOTIDE SEQUENCE</scope>
    <source>
        <strain evidence="7">JCM 4335</strain>
    </source>
</reference>
<keyword evidence="1" id="KW-0479">Metal-binding</keyword>
<evidence type="ECO:0000256" key="2">
    <source>
        <dbReference type="ARBA" id="ARBA00022771"/>
    </source>
</evidence>
<evidence type="ECO:0000313" key="7">
    <source>
        <dbReference type="EMBL" id="GGQ01348.1"/>
    </source>
</evidence>
<keyword evidence="3" id="KW-0862">Zinc</keyword>
<dbReference type="PROSITE" id="PS51128">
    <property type="entry name" value="ZF_DKSA_2"/>
    <property type="match status" value="1"/>
</dbReference>
<protein>
    <submittedName>
        <fullName evidence="7">Molecular chaperone DnaK</fullName>
    </submittedName>
</protein>
<feature type="region of interest" description="Disordered" evidence="5">
    <location>
        <begin position="1"/>
        <end position="30"/>
    </location>
</feature>
<comment type="caution">
    <text evidence="7">The sequence shown here is derived from an EMBL/GenBank/DDBJ whole genome shotgun (WGS) entry which is preliminary data.</text>
</comment>